<dbReference type="KEGG" id="cthu:HUR95_00930"/>
<dbReference type="EMBL" id="CP082237">
    <property type="protein sequence ID" value="QZT34036.1"/>
    <property type="molecule type" value="Genomic_DNA"/>
</dbReference>
<dbReference type="InterPro" id="IPR007345">
    <property type="entry name" value="Polysacch_pyruvyl_Trfase"/>
</dbReference>
<dbReference type="SUPFAM" id="SSF53756">
    <property type="entry name" value="UDP-Glycosyltransferase/glycogen phosphorylase"/>
    <property type="match status" value="1"/>
</dbReference>
<reference evidence="2 3" key="1">
    <citation type="journal article" date="2020" name="Extremophiles">
        <title>Genomic analysis of Caldalkalibacillus thermarum TA2.A1 reveals aerobic alkaliphilic metabolism and evolutionary hallmarks linking alkaliphilic bacteria and plant life.</title>
        <authorList>
            <person name="de Jong S.I."/>
            <person name="van den Broek M.A."/>
            <person name="Merkel A.Y."/>
            <person name="de la Torre Cortes P."/>
            <person name="Kalamorz F."/>
            <person name="Cook G.M."/>
            <person name="van Loosdrecht M.C.M."/>
            <person name="McMillan D.G.G."/>
        </authorList>
    </citation>
    <scope>NUCLEOTIDE SEQUENCE [LARGE SCALE GENOMIC DNA]</scope>
    <source>
        <strain evidence="2 3">TA2.A1</strain>
    </source>
</reference>
<sequence>MGDIKKIMLSGYYGFDNAGDEAICASIIQGIREINSNVDIVVLSSNPERTSYVYDVRAVERTNLKQIWTELRYCDLFISGGGSLLQDVTGKLTIPYYLGLVRLAQLRGVPVAVFAQGIGPVHTKVFRKWIANTFQKCSYVSVRDPQSRKLLVSWGVPNDHVDEVVDPVFLLSPPGKFDKNDLLHKEGIRIKNAPIVFSVRNWGSSRSDLKQLAKVCDNLIESGEQIIFLPMHFEEDRNASFEVQSYMQRQAQVVKNKYTIWELMDIISFSKLVVGMRLHALIFAITCGVPVVGISYDPKIDSFLSMINSSPSAYAGKINEDVLTSKIRNILDNSSHAKKQIKQLTKLRTLARRPFIKLFL</sequence>
<dbReference type="PANTHER" id="PTHR36836">
    <property type="entry name" value="COLANIC ACID BIOSYNTHESIS PROTEIN WCAK"/>
    <property type="match status" value="1"/>
</dbReference>
<dbReference type="NCBIfam" id="TIGR03609">
    <property type="entry name" value="S_layer_CsaB"/>
    <property type="match status" value="1"/>
</dbReference>
<dbReference type="GO" id="GO:0016740">
    <property type="term" value="F:transferase activity"/>
    <property type="evidence" value="ECO:0007669"/>
    <property type="project" value="UniProtKB-KW"/>
</dbReference>
<dbReference type="RefSeq" id="WP_050009207.1">
    <property type="nucleotide sequence ID" value="NZ_AFCE01000156.1"/>
</dbReference>
<accession>A0A8X8I9A2</accession>
<evidence type="ECO:0000313" key="2">
    <source>
        <dbReference type="EMBL" id="QZT34036.1"/>
    </source>
</evidence>
<proteinExistence type="predicted"/>
<evidence type="ECO:0000259" key="1">
    <source>
        <dbReference type="Pfam" id="PF04230"/>
    </source>
</evidence>
<dbReference type="Gene3D" id="3.40.50.2000">
    <property type="entry name" value="Glycogen Phosphorylase B"/>
    <property type="match status" value="1"/>
</dbReference>
<dbReference type="AlphaFoldDB" id="A0A8X8I9A2"/>
<protein>
    <submittedName>
        <fullName evidence="2">Polysaccharide pyruvyl transferase CsaB</fullName>
    </submittedName>
</protein>
<evidence type="ECO:0000313" key="3">
    <source>
        <dbReference type="Proteomes" id="UP000825179"/>
    </source>
</evidence>
<keyword evidence="3" id="KW-1185">Reference proteome</keyword>
<organism evidence="2 3">
    <name type="scientific">Caldalkalibacillus thermarum (strain TA2.A1)</name>
    <dbReference type="NCBI Taxonomy" id="986075"/>
    <lineage>
        <taxon>Bacteria</taxon>
        <taxon>Bacillati</taxon>
        <taxon>Bacillota</taxon>
        <taxon>Bacilli</taxon>
        <taxon>Bacillales</taxon>
        <taxon>Bacillaceae</taxon>
        <taxon>Caldalkalibacillus</taxon>
    </lineage>
</organism>
<keyword evidence="2" id="KW-0808">Transferase</keyword>
<dbReference type="PANTHER" id="PTHR36836:SF1">
    <property type="entry name" value="COLANIC ACID BIOSYNTHESIS PROTEIN WCAK"/>
    <property type="match status" value="1"/>
</dbReference>
<feature type="domain" description="Polysaccharide pyruvyl transferase" evidence="1">
    <location>
        <begin position="17"/>
        <end position="298"/>
    </location>
</feature>
<dbReference type="OrthoDB" id="3199616at2"/>
<dbReference type="Proteomes" id="UP000825179">
    <property type="component" value="Chromosome"/>
</dbReference>
<dbReference type="Pfam" id="PF04230">
    <property type="entry name" value="PS_pyruv_trans"/>
    <property type="match status" value="1"/>
</dbReference>
<name>A0A8X8I9A2_CALTT</name>
<dbReference type="InterPro" id="IPR019896">
    <property type="entry name" value="Polysacch_pyruvyl_Trfase_CsaB"/>
</dbReference>
<gene>
    <name evidence="2" type="primary">csaB</name>
    <name evidence="2" type="ORF">HUR95_00930</name>
</gene>